<dbReference type="AlphaFoldDB" id="A0A498QLL8"/>
<evidence type="ECO:0000256" key="1">
    <source>
        <dbReference type="SAM" id="MobiDB-lite"/>
    </source>
</evidence>
<protein>
    <submittedName>
        <fullName evidence="2">Uncharacterized protein</fullName>
    </submittedName>
</protein>
<organism evidence="2 3">
    <name type="scientific">Mycobacterium pseudokansasii</name>
    <dbReference type="NCBI Taxonomy" id="2341080"/>
    <lineage>
        <taxon>Bacteria</taxon>
        <taxon>Bacillati</taxon>
        <taxon>Actinomycetota</taxon>
        <taxon>Actinomycetes</taxon>
        <taxon>Mycobacteriales</taxon>
        <taxon>Mycobacteriaceae</taxon>
        <taxon>Mycobacterium</taxon>
    </lineage>
</organism>
<proteinExistence type="predicted"/>
<feature type="compositionally biased region" description="Basic and acidic residues" evidence="1">
    <location>
        <begin position="12"/>
        <end position="31"/>
    </location>
</feature>
<sequence>MTACHPEQQRGQSRDERRSPKQPRDSARLPEGHGGTIYPHPYIATVVPLRGKAPHFIATAPIR</sequence>
<dbReference type="EMBL" id="UPHU01000001">
    <property type="protein sequence ID" value="VBA46987.1"/>
    <property type="molecule type" value="Genomic_DNA"/>
</dbReference>
<reference evidence="2 3" key="1">
    <citation type="submission" date="2018-09" db="EMBL/GenBank/DDBJ databases">
        <authorList>
            <person name="Tagini F."/>
        </authorList>
    </citation>
    <scope>NUCLEOTIDE SEQUENCE [LARGE SCALE GENOMIC DNA]</scope>
    <source>
        <strain evidence="2 3">MK142</strain>
    </source>
</reference>
<gene>
    <name evidence="2" type="ORF">LAUMK142_00561</name>
</gene>
<feature type="region of interest" description="Disordered" evidence="1">
    <location>
        <begin position="1"/>
        <end position="39"/>
    </location>
</feature>
<keyword evidence="3" id="KW-1185">Reference proteome</keyword>
<evidence type="ECO:0000313" key="2">
    <source>
        <dbReference type="EMBL" id="VBA46987.1"/>
    </source>
</evidence>
<dbReference type="Proteomes" id="UP000268285">
    <property type="component" value="Unassembled WGS sequence"/>
</dbReference>
<name>A0A498QLL8_9MYCO</name>
<evidence type="ECO:0000313" key="3">
    <source>
        <dbReference type="Proteomes" id="UP000268285"/>
    </source>
</evidence>
<accession>A0A498QLL8</accession>